<dbReference type="PANTHER" id="PTHR35528:SF3">
    <property type="entry name" value="BLL1675 PROTEIN"/>
    <property type="match status" value="1"/>
</dbReference>
<sequence>MKPKEFRYRHFLPEVILQCLRWYLRYPLSYRQLAEMVSERGIKVDHTTIYRWIQHYAPEFEKRIHWYARPSAWSLRVDETYIKVKGQWKYLYRAVDKYGRTVDFMLAHTRDLAAAKRFFKKMLKRCKQMPSSITTDKHSSYHTAIEELKREGCLDEGVKHRQVKYLNTILEQDHRRIKRRTRPMLGFQSFKTANRTLKGIEAMAMMLKEQTIYLTKSYQDQVRFFNRLFNVYA</sequence>
<dbReference type="Proteomes" id="UP000028926">
    <property type="component" value="Chromosome"/>
</dbReference>
<dbReference type="PANTHER" id="PTHR35528">
    <property type="entry name" value="BLL1675 PROTEIN"/>
    <property type="match status" value="1"/>
</dbReference>
<keyword evidence="7" id="KW-1185">Reference proteome</keyword>
<feature type="domain" description="DDE" evidence="5">
    <location>
        <begin position="73"/>
        <end position="209"/>
    </location>
</feature>
<dbReference type="NCBIfam" id="NF033587">
    <property type="entry name" value="transpos_IS6"/>
    <property type="match status" value="1"/>
</dbReference>
<dbReference type="InterPro" id="IPR032874">
    <property type="entry name" value="DDE_dom"/>
</dbReference>
<dbReference type="Gene3D" id="3.30.420.10">
    <property type="entry name" value="Ribonuclease H-like superfamily/Ribonuclease H"/>
    <property type="match status" value="1"/>
</dbReference>
<dbReference type="GO" id="GO:0003677">
    <property type="term" value="F:DNA binding"/>
    <property type="evidence" value="ECO:0007669"/>
    <property type="project" value="UniProtKB-KW"/>
</dbReference>
<accession>A0A077AV65</accession>
<dbReference type="HOGENOM" id="CLU_067322_1_0_5"/>
<organism evidence="6 7">
    <name type="scientific">Candidatus Odyssella acanthamoebae</name>
    <dbReference type="NCBI Taxonomy" id="91604"/>
    <lineage>
        <taxon>Bacteria</taxon>
        <taxon>Pseudomonadati</taxon>
        <taxon>Pseudomonadota</taxon>
        <taxon>Alphaproteobacteria</taxon>
        <taxon>Holosporales</taxon>
        <taxon>Candidatus Paracaedibacteraceae</taxon>
        <taxon>Candidatus Odyssella</taxon>
    </lineage>
</organism>
<dbReference type="Pfam" id="PF13610">
    <property type="entry name" value="DDE_Tnp_IS240"/>
    <property type="match status" value="1"/>
</dbReference>
<keyword evidence="2" id="KW-0815">Transposition</keyword>
<name>A0A077AV65_9PROT</name>
<dbReference type="InterPro" id="IPR052183">
    <property type="entry name" value="IS_Transposase"/>
</dbReference>
<dbReference type="InterPro" id="IPR036397">
    <property type="entry name" value="RNaseH_sf"/>
</dbReference>
<dbReference type="SUPFAM" id="SSF53098">
    <property type="entry name" value="Ribonuclease H-like"/>
    <property type="match status" value="1"/>
</dbReference>
<gene>
    <name evidence="6" type="ORF">ID47_05465</name>
</gene>
<dbReference type="RefSeq" id="WP_051908647.1">
    <property type="nucleotide sequence ID" value="NZ_CP008941.1"/>
</dbReference>
<dbReference type="GO" id="GO:0006310">
    <property type="term" value="P:DNA recombination"/>
    <property type="evidence" value="ECO:0007669"/>
    <property type="project" value="UniProtKB-KW"/>
</dbReference>
<evidence type="ECO:0000313" key="7">
    <source>
        <dbReference type="Proteomes" id="UP000028926"/>
    </source>
</evidence>
<protein>
    <submittedName>
        <fullName evidence="6">Transposase</fullName>
    </submittedName>
</protein>
<evidence type="ECO:0000313" key="6">
    <source>
        <dbReference type="EMBL" id="AIK96301.1"/>
    </source>
</evidence>
<evidence type="ECO:0000259" key="5">
    <source>
        <dbReference type="Pfam" id="PF13610"/>
    </source>
</evidence>
<dbReference type="InterPro" id="IPR012337">
    <property type="entry name" value="RNaseH-like_sf"/>
</dbReference>
<dbReference type="AlphaFoldDB" id="A0A077AV65"/>
<dbReference type="eggNOG" id="COG3316">
    <property type="taxonomic scope" value="Bacteria"/>
</dbReference>
<evidence type="ECO:0000256" key="3">
    <source>
        <dbReference type="ARBA" id="ARBA00023125"/>
    </source>
</evidence>
<dbReference type="InterPro" id="IPR047930">
    <property type="entry name" value="Transpos_IS6"/>
</dbReference>
<evidence type="ECO:0000256" key="1">
    <source>
        <dbReference type="ARBA" id="ARBA00002286"/>
    </source>
</evidence>
<dbReference type="STRING" id="91604.ID47_05465"/>
<evidence type="ECO:0000256" key="4">
    <source>
        <dbReference type="ARBA" id="ARBA00023172"/>
    </source>
</evidence>
<keyword evidence="4" id="KW-0233">DNA recombination</keyword>
<dbReference type="GO" id="GO:0032196">
    <property type="term" value="P:transposition"/>
    <property type="evidence" value="ECO:0007669"/>
    <property type="project" value="UniProtKB-KW"/>
</dbReference>
<comment type="function">
    <text evidence="1">Involved in the transposition of the insertion sequence.</text>
</comment>
<dbReference type="EMBL" id="CP008941">
    <property type="protein sequence ID" value="AIK96301.1"/>
    <property type="molecule type" value="Genomic_DNA"/>
</dbReference>
<proteinExistence type="predicted"/>
<reference evidence="6 7" key="1">
    <citation type="submission" date="2014-07" db="EMBL/GenBank/DDBJ databases">
        <title>Comparative genomic insights into amoeba endosymbionts belonging to the families of Holosporaceae and Candidatus Midichloriaceae within Rickettsiales.</title>
        <authorList>
            <person name="Wang Z."/>
            <person name="Wu M."/>
        </authorList>
    </citation>
    <scope>NUCLEOTIDE SEQUENCE [LARGE SCALE GENOMIC DNA]</scope>
    <source>
        <strain evidence="6">PRA3</strain>
    </source>
</reference>
<evidence type="ECO:0000256" key="2">
    <source>
        <dbReference type="ARBA" id="ARBA00022578"/>
    </source>
</evidence>
<keyword evidence="3" id="KW-0238">DNA-binding</keyword>
<dbReference type="KEGG" id="paca:ID47_05465"/>